<dbReference type="Proteomes" id="UP001500279">
    <property type="component" value="Unassembled WGS sequence"/>
</dbReference>
<reference evidence="3 4" key="1">
    <citation type="journal article" date="2019" name="Int. J. Syst. Evol. Microbiol.">
        <title>The Global Catalogue of Microorganisms (GCM) 10K type strain sequencing project: providing services to taxonomists for standard genome sequencing and annotation.</title>
        <authorList>
            <consortium name="The Broad Institute Genomics Platform"/>
            <consortium name="The Broad Institute Genome Sequencing Center for Infectious Disease"/>
            <person name="Wu L."/>
            <person name="Ma J."/>
        </authorList>
    </citation>
    <scope>NUCLEOTIDE SEQUENCE [LARGE SCALE GENOMIC DNA]</scope>
    <source>
        <strain evidence="3 4">JCM 15503</strain>
    </source>
</reference>
<dbReference type="InterPro" id="IPR021812">
    <property type="entry name" value="DUF3391"/>
</dbReference>
<feature type="compositionally biased region" description="Low complexity" evidence="1">
    <location>
        <begin position="75"/>
        <end position="86"/>
    </location>
</feature>
<protein>
    <submittedName>
        <fullName evidence="3">Cyclic di-GMP phosphodiesterase</fullName>
    </submittedName>
</protein>
<dbReference type="PROSITE" id="PS51832">
    <property type="entry name" value="HD_GYP"/>
    <property type="match status" value="1"/>
</dbReference>
<evidence type="ECO:0000259" key="2">
    <source>
        <dbReference type="PROSITE" id="PS51832"/>
    </source>
</evidence>
<feature type="domain" description="HD-GYP" evidence="2">
    <location>
        <begin position="150"/>
        <end position="345"/>
    </location>
</feature>
<evidence type="ECO:0000256" key="1">
    <source>
        <dbReference type="SAM" id="MobiDB-lite"/>
    </source>
</evidence>
<dbReference type="PANTHER" id="PTHR43155">
    <property type="entry name" value="CYCLIC DI-GMP PHOSPHODIESTERASE PA4108-RELATED"/>
    <property type="match status" value="1"/>
</dbReference>
<sequence length="417" mass="45386">MLKKILVSQVRLGMHIHALEGAWIDHPFWKTKFVIKDHNDLAKLHASGLPGVWIDSEKGLDLADATERLPGLRAPARAAEAPAAAPVTPPAAPASRMPPEPDRDLKTELSQAAALYKEGRARVVSMFTEARLGKAVDAEQCLPLVNDIADSVFRNPGALVSLARLKTQDDYTYMHSVAVCALMVSLGRELGLDEAGCRDAGLAGLLHDLGKAAMPLDVLNKPGKLTDEEFTVMKSHPDRGHEMLLEAKGASAGALDVCLHHHERMDGTGYPHKLPGEQISLLARMGSVCDVYDAITSNRPYKAGWDPAESIAKMASWQGHFDPKIFQAFVKSLGIYPVGSLVKLQSGKLAVVVDQNPKALVTPMVKVFFSTKSQMPLNPQLLDLARSTDKIVGRENPVTWGFKQLDELWAGDKLPKR</sequence>
<dbReference type="InterPro" id="IPR037522">
    <property type="entry name" value="HD_GYP_dom"/>
</dbReference>
<evidence type="ECO:0000313" key="4">
    <source>
        <dbReference type="Proteomes" id="UP001500279"/>
    </source>
</evidence>
<keyword evidence="4" id="KW-1185">Reference proteome</keyword>
<dbReference type="Pfam" id="PF13487">
    <property type="entry name" value="HD_5"/>
    <property type="match status" value="1"/>
</dbReference>
<feature type="compositionally biased region" description="Pro residues" evidence="1">
    <location>
        <begin position="87"/>
        <end position="98"/>
    </location>
</feature>
<dbReference type="Gene3D" id="1.10.3210.10">
    <property type="entry name" value="Hypothetical protein af1432"/>
    <property type="match status" value="1"/>
</dbReference>
<dbReference type="EMBL" id="BAAAEW010000014">
    <property type="protein sequence ID" value="GAA0752322.1"/>
    <property type="molecule type" value="Genomic_DNA"/>
</dbReference>
<evidence type="ECO:0000313" key="3">
    <source>
        <dbReference type="EMBL" id="GAA0752322.1"/>
    </source>
</evidence>
<gene>
    <name evidence="3" type="ORF">GCM10009107_26030</name>
</gene>
<dbReference type="RefSeq" id="WP_231011540.1">
    <property type="nucleotide sequence ID" value="NZ_BAAAEW010000014.1"/>
</dbReference>
<dbReference type="SUPFAM" id="SSF109604">
    <property type="entry name" value="HD-domain/PDEase-like"/>
    <property type="match status" value="1"/>
</dbReference>
<comment type="caution">
    <text evidence="3">The sequence shown here is derived from an EMBL/GenBank/DDBJ whole genome shotgun (WGS) entry which is preliminary data.</text>
</comment>
<dbReference type="SMART" id="SM00471">
    <property type="entry name" value="HDc"/>
    <property type="match status" value="1"/>
</dbReference>
<dbReference type="CDD" id="cd00077">
    <property type="entry name" value="HDc"/>
    <property type="match status" value="1"/>
</dbReference>
<organism evidence="3 4">
    <name type="scientific">Ideonella azotifigens</name>
    <dbReference type="NCBI Taxonomy" id="513160"/>
    <lineage>
        <taxon>Bacteria</taxon>
        <taxon>Pseudomonadati</taxon>
        <taxon>Pseudomonadota</taxon>
        <taxon>Betaproteobacteria</taxon>
        <taxon>Burkholderiales</taxon>
        <taxon>Sphaerotilaceae</taxon>
        <taxon>Ideonella</taxon>
    </lineage>
</organism>
<dbReference type="InterPro" id="IPR003607">
    <property type="entry name" value="HD/PDEase_dom"/>
</dbReference>
<name>A0ABN1K1P0_9BURK</name>
<proteinExistence type="predicted"/>
<feature type="region of interest" description="Disordered" evidence="1">
    <location>
        <begin position="75"/>
        <end position="104"/>
    </location>
</feature>
<dbReference type="PANTHER" id="PTHR43155:SF2">
    <property type="entry name" value="CYCLIC DI-GMP PHOSPHODIESTERASE PA4108"/>
    <property type="match status" value="1"/>
</dbReference>
<accession>A0ABN1K1P0</accession>
<dbReference type="Pfam" id="PF11871">
    <property type="entry name" value="DUF3391"/>
    <property type="match status" value="1"/>
</dbReference>